<evidence type="ECO:0000313" key="3">
    <source>
        <dbReference type="EMBL" id="AMR57302.1"/>
    </source>
</evidence>
<dbReference type="InterPro" id="IPR005564">
    <property type="entry name" value="Major_capsid_GpE"/>
</dbReference>
<dbReference type="Gene3D" id="3.15.30.10">
    <property type="entry name" value="putative capsid protein of prophage domain like"/>
    <property type="match status" value="1"/>
</dbReference>
<keyword evidence="1" id="KW-0167">Capsid protein</keyword>
<keyword evidence="1" id="KW-0946">Virion</keyword>
<dbReference type="OrthoDB" id="9287at10239"/>
<evidence type="ECO:0000313" key="4">
    <source>
        <dbReference type="Proteomes" id="UP000203989"/>
    </source>
</evidence>
<organism evidence="3 4">
    <name type="scientific">Pseudomonas phage vB_PsyM_KIL1</name>
    <dbReference type="NCBI Taxonomy" id="1777065"/>
    <lineage>
        <taxon>Viruses</taxon>
        <taxon>Duplodnaviria</taxon>
        <taxon>Heunggongvirae</taxon>
        <taxon>Uroviricota</taxon>
        <taxon>Caudoviricetes</taxon>
        <taxon>Vandenendeviridae</taxon>
        <taxon>Gorskivirinae</taxon>
        <taxon>Flaumdravirus</taxon>
        <taxon>Flaumdravirus KIL4</taxon>
    </lineage>
</organism>
<dbReference type="GO" id="GO:0019028">
    <property type="term" value="C:viral capsid"/>
    <property type="evidence" value="ECO:0007669"/>
    <property type="project" value="UniProtKB-KW"/>
</dbReference>
<dbReference type="Pfam" id="PF03864">
    <property type="entry name" value="Phage_cap_E"/>
    <property type="match status" value="1"/>
</dbReference>
<reference evidence="3 4" key="1">
    <citation type="journal article" date="2016" name="Front. Microbiol.">
        <title>Characterization of Novel Bacteriophages for Biocontrol of Bacterial Blight in Leek Caused by Pseudomonas syringae pv. porri.</title>
        <authorList>
            <person name="Rombouts S."/>
            <person name="Lavigne R."/>
        </authorList>
    </citation>
    <scope>NUCLEOTIDE SEQUENCE [LARGE SCALE GENOMIC DNA]</scope>
</reference>
<keyword evidence="2" id="KW-1035">Host cytoplasm</keyword>
<protein>
    <submittedName>
        <fullName evidence="3">Putative major capsid protein</fullName>
    </submittedName>
</protein>
<proteinExistence type="predicted"/>
<sequence length="353" mass="39838">MSNQVQLAKQAVRSYANNNYEYTDLSAPLMIIPNDWFLGTQLGIFGMDTTNQETITIEEIKTGYGLIKDVHRGARHTVISDPTRKTHAFAIPHFTLDASITPRDIQGKRAFGVDQLETMAAVRARKLEVIRKSWAATHEAAIWHTIRTGTAYAPNGNVTYDWYTEFGAQRKVVDFELNTATTDIIAKTEEVFASIQDNALDGTIRSDVWAVASPEFFSKLISHPTMKALWLAYQQSPQILRDRLQARGYDARYREFTIGNITYIENRGIDPTGARHIPAGDAYFFPADVGDGFNFVQYFGPADHFDYVNTQGQELYAFEYGDNRGQMIEIQTESNFLNVLRRPQLIVRGTVGA</sequence>
<evidence type="ECO:0000256" key="2">
    <source>
        <dbReference type="ARBA" id="ARBA00023200"/>
    </source>
</evidence>
<dbReference type="Proteomes" id="UP000203989">
    <property type="component" value="Segment"/>
</dbReference>
<accession>A0A142IDJ7</accession>
<evidence type="ECO:0000256" key="1">
    <source>
        <dbReference type="ARBA" id="ARBA00022561"/>
    </source>
</evidence>
<dbReference type="KEGG" id="vg:28802448"/>
<gene>
    <name evidence="3" type="ORF">vB_PsyM_KIL1_0055</name>
</gene>
<name>A0A142IDJ7_9CAUD</name>
<dbReference type="RefSeq" id="YP_009275984.1">
    <property type="nucleotide sequence ID" value="NC_030934.1"/>
</dbReference>
<keyword evidence="4" id="KW-1185">Reference proteome</keyword>
<dbReference type="GeneID" id="28802448"/>
<dbReference type="EMBL" id="KU130126">
    <property type="protein sequence ID" value="AMR57302.1"/>
    <property type="molecule type" value="Genomic_DNA"/>
</dbReference>